<accession>A0A2Z7CRT2</accession>
<dbReference type="Proteomes" id="UP000250235">
    <property type="component" value="Unassembled WGS sequence"/>
</dbReference>
<gene>
    <name evidence="2" type="ORF">F511_30107</name>
</gene>
<evidence type="ECO:0000313" key="3">
    <source>
        <dbReference type="Proteomes" id="UP000250235"/>
    </source>
</evidence>
<proteinExistence type="predicted"/>
<feature type="region of interest" description="Disordered" evidence="1">
    <location>
        <begin position="1"/>
        <end position="24"/>
    </location>
</feature>
<protein>
    <submittedName>
        <fullName evidence="2">Uncharacterized protein</fullName>
    </submittedName>
</protein>
<name>A0A2Z7CRT2_9LAMI</name>
<reference evidence="2 3" key="1">
    <citation type="journal article" date="2015" name="Proc. Natl. Acad. Sci. U.S.A.">
        <title>The resurrection genome of Boea hygrometrica: A blueprint for survival of dehydration.</title>
        <authorList>
            <person name="Xiao L."/>
            <person name="Yang G."/>
            <person name="Zhang L."/>
            <person name="Yang X."/>
            <person name="Zhao S."/>
            <person name="Ji Z."/>
            <person name="Zhou Q."/>
            <person name="Hu M."/>
            <person name="Wang Y."/>
            <person name="Chen M."/>
            <person name="Xu Y."/>
            <person name="Jin H."/>
            <person name="Xiao X."/>
            <person name="Hu G."/>
            <person name="Bao F."/>
            <person name="Hu Y."/>
            <person name="Wan P."/>
            <person name="Li L."/>
            <person name="Deng X."/>
            <person name="Kuang T."/>
            <person name="Xiang C."/>
            <person name="Zhu J.K."/>
            <person name="Oliver M.J."/>
            <person name="He Y."/>
        </authorList>
    </citation>
    <scope>NUCLEOTIDE SEQUENCE [LARGE SCALE GENOMIC DNA]</scope>
    <source>
        <strain evidence="3">cv. XS01</strain>
    </source>
</reference>
<keyword evidence="3" id="KW-1185">Reference proteome</keyword>
<dbReference type="AlphaFoldDB" id="A0A2Z7CRT2"/>
<feature type="compositionally biased region" description="Basic residues" evidence="1">
    <location>
        <begin position="103"/>
        <end position="112"/>
    </location>
</feature>
<evidence type="ECO:0000313" key="2">
    <source>
        <dbReference type="EMBL" id="KZV49493.1"/>
    </source>
</evidence>
<feature type="region of interest" description="Disordered" evidence="1">
    <location>
        <begin position="78"/>
        <end position="121"/>
    </location>
</feature>
<feature type="compositionally biased region" description="Basic residues" evidence="1">
    <location>
        <begin position="10"/>
        <end position="23"/>
    </location>
</feature>
<evidence type="ECO:0000256" key="1">
    <source>
        <dbReference type="SAM" id="MobiDB-lite"/>
    </source>
</evidence>
<sequence>MGAATCVTSSRKRGGRCTHKPAQRARTPCVTCSHGYRPAHATPCRYAPSSDQFHEEIGTSTVDRLDRRLIPSMIRISTPSPVCTRKPTKFSQTESPRRDGGNKFRRRHRRRVATAAAMARE</sequence>
<organism evidence="2 3">
    <name type="scientific">Dorcoceras hygrometricum</name>
    <dbReference type="NCBI Taxonomy" id="472368"/>
    <lineage>
        <taxon>Eukaryota</taxon>
        <taxon>Viridiplantae</taxon>
        <taxon>Streptophyta</taxon>
        <taxon>Embryophyta</taxon>
        <taxon>Tracheophyta</taxon>
        <taxon>Spermatophyta</taxon>
        <taxon>Magnoliopsida</taxon>
        <taxon>eudicotyledons</taxon>
        <taxon>Gunneridae</taxon>
        <taxon>Pentapetalae</taxon>
        <taxon>asterids</taxon>
        <taxon>lamiids</taxon>
        <taxon>Lamiales</taxon>
        <taxon>Gesneriaceae</taxon>
        <taxon>Didymocarpoideae</taxon>
        <taxon>Trichosporeae</taxon>
        <taxon>Loxocarpinae</taxon>
        <taxon>Dorcoceras</taxon>
    </lineage>
</organism>
<dbReference type="EMBL" id="KQ993025">
    <property type="protein sequence ID" value="KZV49493.1"/>
    <property type="molecule type" value="Genomic_DNA"/>
</dbReference>